<name>A0A9W7CZ92_9STRA</name>
<protein>
    <submittedName>
        <fullName evidence="2">Unnamed protein product</fullName>
    </submittedName>
</protein>
<dbReference type="AlphaFoldDB" id="A0A9W7CZ92"/>
<comment type="caution">
    <text evidence="2">The sequence shown here is derived from an EMBL/GenBank/DDBJ whole genome shotgun (WGS) entry which is preliminary data.</text>
</comment>
<evidence type="ECO:0000313" key="2">
    <source>
        <dbReference type="EMBL" id="GMF48584.1"/>
    </source>
</evidence>
<sequence>MPRIRHTGSTTSKSNAQQNHFKTAKRIQVEAQTWGPLSPSQVECEAVTPTETVSLQSHRIKLHELASGLYHWATCLFIVALVCSQLLGAVWDSITITQHIQYGQSPLLAPFQIVGTNDVPYSDRVIACVRTGQYYEPKLVSALLAAPGESAILEDSTGTAVHGYRLRHRRVGEVTDTLDSATYEVYDSSCKLIAQTIDNIFDACQALGYTNLTRDNLRVVGDWDSNELYKLSNSLPVLIMPYWDNAP</sequence>
<evidence type="ECO:0000256" key="1">
    <source>
        <dbReference type="SAM" id="Phobius"/>
    </source>
</evidence>
<keyword evidence="1" id="KW-1133">Transmembrane helix</keyword>
<gene>
    <name evidence="2" type="ORF">Pfra01_001883300</name>
</gene>
<dbReference type="OrthoDB" id="62228at2759"/>
<reference evidence="2" key="1">
    <citation type="submission" date="2023-04" db="EMBL/GenBank/DDBJ databases">
        <title>Phytophthora fragariaefolia NBRC 109709.</title>
        <authorList>
            <person name="Ichikawa N."/>
            <person name="Sato H."/>
            <person name="Tonouchi N."/>
        </authorList>
    </citation>
    <scope>NUCLEOTIDE SEQUENCE</scope>
    <source>
        <strain evidence="2">NBRC 109709</strain>
    </source>
</reference>
<dbReference type="Proteomes" id="UP001165121">
    <property type="component" value="Unassembled WGS sequence"/>
</dbReference>
<proteinExistence type="predicted"/>
<feature type="transmembrane region" description="Helical" evidence="1">
    <location>
        <begin position="69"/>
        <end position="91"/>
    </location>
</feature>
<keyword evidence="1" id="KW-0812">Transmembrane</keyword>
<organism evidence="2 3">
    <name type="scientific">Phytophthora fragariaefolia</name>
    <dbReference type="NCBI Taxonomy" id="1490495"/>
    <lineage>
        <taxon>Eukaryota</taxon>
        <taxon>Sar</taxon>
        <taxon>Stramenopiles</taxon>
        <taxon>Oomycota</taxon>
        <taxon>Peronosporomycetes</taxon>
        <taxon>Peronosporales</taxon>
        <taxon>Peronosporaceae</taxon>
        <taxon>Phytophthora</taxon>
    </lineage>
</organism>
<keyword evidence="1" id="KW-0472">Membrane</keyword>
<dbReference type="EMBL" id="BSXT01002382">
    <property type="protein sequence ID" value="GMF48584.1"/>
    <property type="molecule type" value="Genomic_DNA"/>
</dbReference>
<keyword evidence="3" id="KW-1185">Reference proteome</keyword>
<evidence type="ECO:0000313" key="3">
    <source>
        <dbReference type="Proteomes" id="UP001165121"/>
    </source>
</evidence>
<accession>A0A9W7CZ92</accession>